<sequence length="89" mass="9483">MTEHADGPGQELDAPIMEQNDRTVDEALGGIVAQTRADLARSPDVQVRELLRQRLRDAGIVVADDDFEALLGRASSTVEPSDPAPGSSD</sequence>
<name>A0ABN2RAS5_9MICO</name>
<evidence type="ECO:0000313" key="2">
    <source>
        <dbReference type="Proteomes" id="UP001499954"/>
    </source>
</evidence>
<dbReference type="Proteomes" id="UP001499954">
    <property type="component" value="Unassembled WGS sequence"/>
</dbReference>
<accession>A0ABN2RAS5</accession>
<reference evidence="1 2" key="1">
    <citation type="journal article" date="2019" name="Int. J. Syst. Evol. Microbiol.">
        <title>The Global Catalogue of Microorganisms (GCM) 10K type strain sequencing project: providing services to taxonomists for standard genome sequencing and annotation.</title>
        <authorList>
            <consortium name="The Broad Institute Genomics Platform"/>
            <consortium name="The Broad Institute Genome Sequencing Center for Infectious Disease"/>
            <person name="Wu L."/>
            <person name="Ma J."/>
        </authorList>
    </citation>
    <scope>NUCLEOTIDE SEQUENCE [LARGE SCALE GENOMIC DNA]</scope>
    <source>
        <strain evidence="1 2">JCM 13584</strain>
    </source>
</reference>
<gene>
    <name evidence="1" type="ORF">GCM10009717_36210</name>
</gene>
<comment type="caution">
    <text evidence="1">The sequence shown here is derived from an EMBL/GenBank/DDBJ whole genome shotgun (WGS) entry which is preliminary data.</text>
</comment>
<dbReference type="EMBL" id="BAAAMK010000011">
    <property type="protein sequence ID" value="GAA1966117.1"/>
    <property type="molecule type" value="Genomic_DNA"/>
</dbReference>
<dbReference type="RefSeq" id="WP_157414449.1">
    <property type="nucleotide sequence ID" value="NZ_BAAAMK010000011.1"/>
</dbReference>
<keyword evidence="2" id="KW-1185">Reference proteome</keyword>
<proteinExistence type="predicted"/>
<organism evidence="1 2">
    <name type="scientific">Agromyces allii</name>
    <dbReference type="NCBI Taxonomy" id="393607"/>
    <lineage>
        <taxon>Bacteria</taxon>
        <taxon>Bacillati</taxon>
        <taxon>Actinomycetota</taxon>
        <taxon>Actinomycetes</taxon>
        <taxon>Micrococcales</taxon>
        <taxon>Microbacteriaceae</taxon>
        <taxon>Agromyces</taxon>
    </lineage>
</organism>
<protein>
    <submittedName>
        <fullName evidence="1">Uncharacterized protein</fullName>
    </submittedName>
</protein>
<evidence type="ECO:0000313" key="1">
    <source>
        <dbReference type="EMBL" id="GAA1966117.1"/>
    </source>
</evidence>